<dbReference type="VEuPathDB" id="TrichDB:TRFO_30187"/>
<name>A0A1J4JW74_9EUKA</name>
<sequence>MLAQSQRFRPTTFTKTYRTLTKPSLHETIDDTPNKPKIPNINNFIEVSNLVEELKTIEEQMSPKIKYDIRIMAMNRLLSLISSGILNDQRRSQIVIQKVKHLYDGIVASLLNIRNTSIKTACALIVQLAIQLGDKFEDIGNYVKPLTKQAIQNFPSFNSNQSLGLNKDYSIYNTYSGTTDNKLNNNNVFECCRNALFTISQFCCTLKIMNQIIILTNTKSTQQRMIIAEVLNIFVASATPEIIENGWNNLSKALLSLILDKNNEIRSFACKAIKQFKTQSHDHYEEILNSNLDPKLKKVIINEEIFTLKDMVQKVNPKVNQKSEQKSNQIKDVNQISTEQIKSADITAIIKPQTEQIDSKKSASESDIMKPTPKQEIIRHYRSPSVTDYRNRTMPMPKPSIRQANGHGRVFLSTVRELIGNGEFEELSSNIDNIVDDVIKCCSLQILAVSAISVLRSLLPHYSRAIEKKLNQIIPILLNQASKGSARASTNAMKVLHELATYFPADSLIKATISSPPSPRLSLFAAFLVDSSMKSLELHSKYEKEKDQTSQNNLLSKISFDETYICDCLLSIAFESYQMDIKSAALIVDAINKNNPDSINSFLSNLDDKSFYSFQKSMKELLPDVCFPPVRPVHLPEFEPNDPDWPHKFVTFVENLYSFQWKMVHTKVYYIINQSMMASFNDSSAHSLNGSFDNSLNHSSDNASDVSDIQSTVDSSQLFKLAIRLIQQRGFDDIEEILPGVFKNLRKEKYSKDAQNILILFYKLCDILLVFAEFEVMMASTDYDIAINAIDFSRLLIKGMKKDTLKPILPELCLTLSELMSSEIPEVRKAVVLCFVSIFTVVGTDEVDQYTKELSVAQKKLIMIYLEKMVKSSH</sequence>
<dbReference type="InterPro" id="IPR016024">
    <property type="entry name" value="ARM-type_fold"/>
</dbReference>
<gene>
    <name evidence="1" type="ORF">TRFO_30187</name>
</gene>
<reference evidence="1" key="1">
    <citation type="submission" date="2016-10" db="EMBL/GenBank/DDBJ databases">
        <authorList>
            <person name="Benchimol M."/>
            <person name="Almeida L.G."/>
            <person name="Vasconcelos A.T."/>
            <person name="Perreira-Neves A."/>
            <person name="Rosa I.A."/>
            <person name="Tasca T."/>
            <person name="Bogo M.R."/>
            <person name="de Souza W."/>
        </authorList>
    </citation>
    <scope>NUCLEOTIDE SEQUENCE [LARGE SCALE GENOMIC DNA]</scope>
    <source>
        <strain evidence="1">K</strain>
    </source>
</reference>
<evidence type="ECO:0000313" key="1">
    <source>
        <dbReference type="EMBL" id="OHT02688.1"/>
    </source>
</evidence>
<dbReference type="AlphaFoldDB" id="A0A1J4JW74"/>
<dbReference type="Gene3D" id="1.25.10.10">
    <property type="entry name" value="Leucine-rich Repeat Variant"/>
    <property type="match status" value="2"/>
</dbReference>
<comment type="caution">
    <text evidence="1">The sequence shown here is derived from an EMBL/GenBank/DDBJ whole genome shotgun (WGS) entry which is preliminary data.</text>
</comment>
<dbReference type="RefSeq" id="XP_068355824.1">
    <property type="nucleotide sequence ID" value="XM_068507204.1"/>
</dbReference>
<accession>A0A1J4JW74</accession>
<dbReference type="EMBL" id="MLAK01000858">
    <property type="protein sequence ID" value="OHT02688.1"/>
    <property type="molecule type" value="Genomic_DNA"/>
</dbReference>
<proteinExistence type="predicted"/>
<dbReference type="InterPro" id="IPR011989">
    <property type="entry name" value="ARM-like"/>
</dbReference>
<keyword evidence="2" id="KW-1185">Reference proteome</keyword>
<organism evidence="1 2">
    <name type="scientific">Tritrichomonas foetus</name>
    <dbReference type="NCBI Taxonomy" id="1144522"/>
    <lineage>
        <taxon>Eukaryota</taxon>
        <taxon>Metamonada</taxon>
        <taxon>Parabasalia</taxon>
        <taxon>Tritrichomonadida</taxon>
        <taxon>Tritrichomonadidae</taxon>
        <taxon>Tritrichomonas</taxon>
    </lineage>
</organism>
<evidence type="ECO:0008006" key="3">
    <source>
        <dbReference type="Google" id="ProtNLM"/>
    </source>
</evidence>
<dbReference type="Proteomes" id="UP000179807">
    <property type="component" value="Unassembled WGS sequence"/>
</dbReference>
<dbReference type="OrthoDB" id="46159at2759"/>
<dbReference type="SUPFAM" id="SSF48371">
    <property type="entry name" value="ARM repeat"/>
    <property type="match status" value="1"/>
</dbReference>
<dbReference type="GeneID" id="94841908"/>
<evidence type="ECO:0000313" key="2">
    <source>
        <dbReference type="Proteomes" id="UP000179807"/>
    </source>
</evidence>
<protein>
    <recommendedName>
        <fullName evidence="3">TOG domain-containing protein</fullName>
    </recommendedName>
</protein>